<keyword evidence="1" id="KW-0547">Nucleotide-binding</keyword>
<protein>
    <submittedName>
        <fullName evidence="7">MutS domain V</fullName>
    </submittedName>
</protein>
<keyword evidence="2" id="KW-0067">ATP-binding</keyword>
<name>A0A1M5VIU9_9FIRM</name>
<keyword evidence="3" id="KW-0238">DNA-binding</keyword>
<dbReference type="GO" id="GO:0030983">
    <property type="term" value="F:mismatched DNA binding"/>
    <property type="evidence" value="ECO:0007669"/>
    <property type="project" value="InterPro"/>
</dbReference>
<dbReference type="InterPro" id="IPR007696">
    <property type="entry name" value="DNA_mismatch_repair_MutS_core"/>
</dbReference>
<reference evidence="7 8" key="1">
    <citation type="submission" date="2016-11" db="EMBL/GenBank/DDBJ databases">
        <authorList>
            <person name="Jaros S."/>
            <person name="Januszkiewicz K."/>
            <person name="Wedrychowicz H."/>
        </authorList>
    </citation>
    <scope>NUCLEOTIDE SEQUENCE [LARGE SCALE GENOMIC DNA]</scope>
    <source>
        <strain evidence="7 8">DSM 13106</strain>
    </source>
</reference>
<dbReference type="OrthoDB" id="9777812at2"/>
<keyword evidence="8" id="KW-1185">Reference proteome</keyword>
<dbReference type="Gene3D" id="3.40.50.300">
    <property type="entry name" value="P-loop containing nucleotide triphosphate hydrolases"/>
    <property type="match status" value="1"/>
</dbReference>
<feature type="coiled-coil region" evidence="4">
    <location>
        <begin position="150"/>
        <end position="184"/>
    </location>
</feature>
<dbReference type="GO" id="GO:0005524">
    <property type="term" value="F:ATP binding"/>
    <property type="evidence" value="ECO:0007669"/>
    <property type="project" value="UniProtKB-KW"/>
</dbReference>
<dbReference type="Proteomes" id="UP000184389">
    <property type="component" value="Unassembled WGS sequence"/>
</dbReference>
<feature type="domain" description="DNA mismatch repair proteins mutS family" evidence="6">
    <location>
        <begin position="337"/>
        <end position="541"/>
    </location>
</feature>
<dbReference type="AlphaFoldDB" id="A0A1M5VIU9"/>
<sequence>MDFLDELTRESIDFDYVLSKIRTRTPYGKGYKEEMRPFLPGEESELKEELKRIECIIKYVEDNHFRREIEDIFAHVKDLRTSVKRTMEGCVLTEVELFEIKSFLFLIRELESLLKKYEIDTWKDIDIKSIPKLEKLLDPEDTGIATFYIYDSYSENLKSIREKKKKIEKKIKSEKKELKGKIKKDLKLDIRPDGTLVVSKEDIETIKSIENYPHLTYVSESYMNVKFALKPTEEINELERKGFILKEREEKEEYSIREKISGEIASHRKKLFRNMASIGKLDLILGKAQFATEIHGTKPKISEDHYLYIEEGRHPKVEEFLSKKNLKFTPISIELKEGVTCITGANMGGKTVSLRLSGLLCAMAQYGLFVPAKKMKLGLNFFIRASIGDMQSTDSGLSTFGGEIKLVQDAVEKSHKRGLILIDELARGTNPEEGYAISKAVVKFLKDKTSITLITTHYDNIADIDGVEHLQVVGLSKIDFDKLNNELTDKNEDKMDIINKYMDYRLKKVKHKNEVPRDALNIARLMGLDKCIIKDAEKILEEK</sequence>
<evidence type="ECO:0000256" key="1">
    <source>
        <dbReference type="ARBA" id="ARBA00022741"/>
    </source>
</evidence>
<dbReference type="SUPFAM" id="SSF52540">
    <property type="entry name" value="P-loop containing nucleoside triphosphate hydrolases"/>
    <property type="match status" value="1"/>
</dbReference>
<dbReference type="InterPro" id="IPR000432">
    <property type="entry name" value="DNA_mismatch_repair_MutS_C"/>
</dbReference>
<evidence type="ECO:0000256" key="2">
    <source>
        <dbReference type="ARBA" id="ARBA00022840"/>
    </source>
</evidence>
<keyword evidence="4" id="KW-0175">Coiled coil</keyword>
<dbReference type="SUPFAM" id="SSF48334">
    <property type="entry name" value="DNA repair protein MutS, domain III"/>
    <property type="match status" value="1"/>
</dbReference>
<dbReference type="Pfam" id="PF00488">
    <property type="entry name" value="MutS_V"/>
    <property type="match status" value="1"/>
</dbReference>
<accession>A0A1M5VIU9</accession>
<dbReference type="InterPro" id="IPR045076">
    <property type="entry name" value="MutS"/>
</dbReference>
<feature type="domain" description="DNA mismatch repair protein MutS core" evidence="5">
    <location>
        <begin position="9"/>
        <end position="320"/>
    </location>
</feature>
<dbReference type="GO" id="GO:0006298">
    <property type="term" value="P:mismatch repair"/>
    <property type="evidence" value="ECO:0007669"/>
    <property type="project" value="InterPro"/>
</dbReference>
<gene>
    <name evidence="7" type="ORF">SAMN02745180_00920</name>
</gene>
<dbReference type="Gene3D" id="1.10.1420.10">
    <property type="match status" value="2"/>
</dbReference>
<evidence type="ECO:0000259" key="5">
    <source>
        <dbReference type="SMART" id="SM00533"/>
    </source>
</evidence>
<evidence type="ECO:0000313" key="8">
    <source>
        <dbReference type="Proteomes" id="UP000184389"/>
    </source>
</evidence>
<dbReference type="RefSeq" id="WP_072743554.1">
    <property type="nucleotide sequence ID" value="NZ_FQXR01000004.1"/>
</dbReference>
<proteinExistence type="predicted"/>
<dbReference type="InterPro" id="IPR036187">
    <property type="entry name" value="DNA_mismatch_repair_MutS_sf"/>
</dbReference>
<evidence type="ECO:0000259" key="6">
    <source>
        <dbReference type="SMART" id="SM00534"/>
    </source>
</evidence>
<dbReference type="STRING" id="1123281.SAMN02745180_00920"/>
<evidence type="ECO:0000313" key="7">
    <source>
        <dbReference type="EMBL" id="SHH75179.1"/>
    </source>
</evidence>
<dbReference type="EMBL" id="FQXR01000004">
    <property type="protein sequence ID" value="SHH75179.1"/>
    <property type="molecule type" value="Genomic_DNA"/>
</dbReference>
<evidence type="ECO:0000256" key="4">
    <source>
        <dbReference type="SAM" id="Coils"/>
    </source>
</evidence>
<dbReference type="SMART" id="SM00533">
    <property type="entry name" value="MUTSd"/>
    <property type="match status" value="1"/>
</dbReference>
<organism evidence="7 8">
    <name type="scientific">Sporanaerobacter acetigenes DSM 13106</name>
    <dbReference type="NCBI Taxonomy" id="1123281"/>
    <lineage>
        <taxon>Bacteria</taxon>
        <taxon>Bacillati</taxon>
        <taxon>Bacillota</taxon>
        <taxon>Tissierellia</taxon>
        <taxon>Tissierellales</taxon>
        <taxon>Sporanaerobacteraceae</taxon>
        <taxon>Sporanaerobacter</taxon>
    </lineage>
</organism>
<dbReference type="PANTHER" id="PTHR11361:SF14">
    <property type="entry name" value="DNA MISMATCH REPAIR PROTEIN MUTS, TYPE 2"/>
    <property type="match status" value="1"/>
</dbReference>
<dbReference type="InterPro" id="IPR027417">
    <property type="entry name" value="P-loop_NTPase"/>
</dbReference>
<evidence type="ECO:0000256" key="3">
    <source>
        <dbReference type="ARBA" id="ARBA00023125"/>
    </source>
</evidence>
<dbReference type="SMART" id="SM00534">
    <property type="entry name" value="MUTSac"/>
    <property type="match status" value="1"/>
</dbReference>
<dbReference type="GO" id="GO:0140664">
    <property type="term" value="F:ATP-dependent DNA damage sensor activity"/>
    <property type="evidence" value="ECO:0007669"/>
    <property type="project" value="InterPro"/>
</dbReference>
<dbReference type="PANTHER" id="PTHR11361">
    <property type="entry name" value="DNA MISMATCH REPAIR PROTEIN MUTS FAMILY MEMBER"/>
    <property type="match status" value="1"/>
</dbReference>